<sequence>MVPQLKNIYNCRLGLGLFRLCSLHQCLGGAIYSIGEAAARNFNIKANGPSGIPNDHVRNNAGLARDSNVSQTPTEEGRTMVCETQYCHELGSDFWDAYDPMQEKTNGELRDILEWQDPNDSSSAHQKARLMYASCMDNSRMQSVGLEPWLSFIELIAGPFPFFKKSHLQWKAEEFNWLTVLMRMSQYGIAPFLPFTFTPNDSQPERNIIQFRAANLLLPLGSYLNANESAYNGITETAKHLLLGLGTEWSQKVEEDLNDVLTLDKKFVEYKENSTDDESNKEAEDGDATGVSLTLEQFYNRYLNAFMALEDLLEYIRGRMPVSGSPHLITKDLLVSVDDPDFFLRVHRTLAEYNGNAHLKGVLANYLGWIMAHGTWGFLPKSVRDRLTRADPAEVTTNETADGRIFTWRMCLGTLKAGMRTAVGSLYVVNYYLQRPTAEIPEIVENLKTALATAHYKCLLDGQ</sequence>
<dbReference type="InterPro" id="IPR042089">
    <property type="entry name" value="Peptidase_M13_dom_2"/>
</dbReference>
<comment type="caution">
    <text evidence="3">The sequence shown here is derived from an EMBL/GenBank/DDBJ whole genome shotgun (WGS) entry which is preliminary data.</text>
</comment>
<feature type="domain" description="Peptidase M13 N-terminal" evidence="2">
    <location>
        <begin position="95"/>
        <end position="451"/>
    </location>
</feature>
<protein>
    <recommendedName>
        <fullName evidence="2">Peptidase M13 N-terminal domain-containing protein</fullName>
    </recommendedName>
</protein>
<dbReference type="GO" id="GO:0004222">
    <property type="term" value="F:metalloendopeptidase activity"/>
    <property type="evidence" value="ECO:0007669"/>
    <property type="project" value="InterPro"/>
</dbReference>
<dbReference type="GO" id="GO:0005886">
    <property type="term" value="C:plasma membrane"/>
    <property type="evidence" value="ECO:0007669"/>
    <property type="project" value="TreeGrafter"/>
</dbReference>
<dbReference type="Pfam" id="PF05649">
    <property type="entry name" value="Peptidase_M13_N"/>
    <property type="match status" value="1"/>
</dbReference>
<keyword evidence="4" id="KW-1185">Reference proteome</keyword>
<accession>A0A9X6NDQ8</accession>
<evidence type="ECO:0000313" key="4">
    <source>
        <dbReference type="Proteomes" id="UP000192578"/>
    </source>
</evidence>
<dbReference type="SUPFAM" id="SSF55486">
    <property type="entry name" value="Metalloproteases ('zincins'), catalytic domain"/>
    <property type="match status" value="1"/>
</dbReference>
<dbReference type="PROSITE" id="PS51885">
    <property type="entry name" value="NEPRILYSIN"/>
    <property type="match status" value="1"/>
</dbReference>
<dbReference type="PANTHER" id="PTHR11733:SF237">
    <property type="entry name" value="NEPRILYSIN-LIKE 4"/>
    <property type="match status" value="1"/>
</dbReference>
<dbReference type="Gene3D" id="1.10.1380.10">
    <property type="entry name" value="Neutral endopeptidase , domain2"/>
    <property type="match status" value="1"/>
</dbReference>
<dbReference type="OrthoDB" id="6475849at2759"/>
<proteinExistence type="inferred from homology"/>
<name>A0A9X6NDQ8_HYPEX</name>
<evidence type="ECO:0000256" key="1">
    <source>
        <dbReference type="ARBA" id="ARBA00007357"/>
    </source>
</evidence>
<dbReference type="EMBL" id="MTYJ01000206">
    <property type="protein sequence ID" value="OWA50851.1"/>
    <property type="molecule type" value="Genomic_DNA"/>
</dbReference>
<dbReference type="InterPro" id="IPR008753">
    <property type="entry name" value="Peptidase_M13_N"/>
</dbReference>
<comment type="similarity">
    <text evidence="1">Belongs to the peptidase M13 family.</text>
</comment>
<dbReference type="AlphaFoldDB" id="A0A9X6NDQ8"/>
<evidence type="ECO:0000313" key="3">
    <source>
        <dbReference type="EMBL" id="OWA50851.1"/>
    </source>
</evidence>
<dbReference type="PANTHER" id="PTHR11733">
    <property type="entry name" value="ZINC METALLOPROTEASE FAMILY M13 NEPRILYSIN-RELATED"/>
    <property type="match status" value="1"/>
</dbReference>
<reference evidence="4" key="1">
    <citation type="submission" date="2017-01" db="EMBL/GenBank/DDBJ databases">
        <title>Comparative genomics of anhydrobiosis in the tardigrade Hypsibius dujardini.</title>
        <authorList>
            <person name="Yoshida Y."/>
            <person name="Koutsovoulos G."/>
            <person name="Laetsch D."/>
            <person name="Stevens L."/>
            <person name="Kumar S."/>
            <person name="Horikawa D."/>
            <person name="Ishino K."/>
            <person name="Komine S."/>
            <person name="Tomita M."/>
            <person name="Blaxter M."/>
            <person name="Arakawa K."/>
        </authorList>
    </citation>
    <scope>NUCLEOTIDE SEQUENCE [LARGE SCALE GENOMIC DNA]</scope>
    <source>
        <strain evidence="4">Z151</strain>
    </source>
</reference>
<evidence type="ECO:0000259" key="2">
    <source>
        <dbReference type="Pfam" id="PF05649"/>
    </source>
</evidence>
<dbReference type="Proteomes" id="UP000192578">
    <property type="component" value="Unassembled WGS sequence"/>
</dbReference>
<gene>
    <name evidence="3" type="ORF">BV898_15355</name>
</gene>
<organism evidence="3 4">
    <name type="scientific">Hypsibius exemplaris</name>
    <name type="common">Freshwater tardigrade</name>
    <dbReference type="NCBI Taxonomy" id="2072580"/>
    <lineage>
        <taxon>Eukaryota</taxon>
        <taxon>Metazoa</taxon>
        <taxon>Ecdysozoa</taxon>
        <taxon>Tardigrada</taxon>
        <taxon>Eutardigrada</taxon>
        <taxon>Parachela</taxon>
        <taxon>Hypsibioidea</taxon>
        <taxon>Hypsibiidae</taxon>
        <taxon>Hypsibius</taxon>
    </lineage>
</organism>
<dbReference type="InterPro" id="IPR000718">
    <property type="entry name" value="Peptidase_M13"/>
</dbReference>
<dbReference type="GO" id="GO:0016485">
    <property type="term" value="P:protein processing"/>
    <property type="evidence" value="ECO:0007669"/>
    <property type="project" value="TreeGrafter"/>
</dbReference>